<comment type="caution">
    <text evidence="3">The sequence shown here is derived from an EMBL/GenBank/DDBJ whole genome shotgun (WGS) entry which is preliminary data.</text>
</comment>
<dbReference type="RefSeq" id="WP_146504168.1">
    <property type="nucleotide sequence ID" value="NZ_SJPG01000001.1"/>
</dbReference>
<dbReference type="SUPFAM" id="SSF54373">
    <property type="entry name" value="FAD-linked reductases, C-terminal domain"/>
    <property type="match status" value="1"/>
</dbReference>
<accession>A0A5C5XIX0</accession>
<sequence length="422" mass="46924">MAKLPEHVLIVGGGIIGLSSAHFLSEAGVQVTVIDQGKIGAACSHGNCGLINPSHVFPLPRPGAFKNAIKALLKPNGPFRVQPTLNPQLYFWLLRFARNGNLKAMRHAGWARHHLLTFSREFYRDFISGNQIDCDFEERGCLFVYGTKHTLDEHDQFDAMMTKEYGVGAEKLTGDELEKMEPAFLPGVAAGAWFYPQDAHLRADKLIKGWRKLLEERGVKFREMTRVSEFVPAQRQIKSIEVCDVNSNATETLPCDALVVATGSWTPMLNKQLGYKIPIQPGKGYSLTMPRPEICPKIPMILEDEKVAITPMASGYRLGSTMEFVGYDTTINPKRLELLTKGATKYMRDPVGKMIEEQWYGWRPMTPNGLPLIGPTPKYQNVFVAAGHNMIGIMTAPATGRLVSELILQKQPSIDPKPYAVA</sequence>
<dbReference type="AlphaFoldDB" id="A0A5C5XIX0"/>
<dbReference type="Gene3D" id="3.50.50.60">
    <property type="entry name" value="FAD/NAD(P)-binding domain"/>
    <property type="match status" value="2"/>
</dbReference>
<dbReference type="EC" id="1.4.99.6" evidence="3"/>
<evidence type="ECO:0000259" key="2">
    <source>
        <dbReference type="Pfam" id="PF01266"/>
    </source>
</evidence>
<evidence type="ECO:0000313" key="3">
    <source>
        <dbReference type="EMBL" id="TWT62291.1"/>
    </source>
</evidence>
<keyword evidence="4" id="KW-1185">Reference proteome</keyword>
<protein>
    <submittedName>
        <fullName evidence="3">D-amino acid dehydrogenase small subunit</fullName>
        <ecNumber evidence="3">1.4.99.6</ecNumber>
    </submittedName>
</protein>
<dbReference type="PANTHER" id="PTHR13847:SF289">
    <property type="entry name" value="GLYCINE OXIDASE"/>
    <property type="match status" value="1"/>
</dbReference>
<organism evidence="3 4">
    <name type="scientific">Rubinisphaera italica</name>
    <dbReference type="NCBI Taxonomy" id="2527969"/>
    <lineage>
        <taxon>Bacteria</taxon>
        <taxon>Pseudomonadati</taxon>
        <taxon>Planctomycetota</taxon>
        <taxon>Planctomycetia</taxon>
        <taxon>Planctomycetales</taxon>
        <taxon>Planctomycetaceae</taxon>
        <taxon>Rubinisphaera</taxon>
    </lineage>
</organism>
<dbReference type="SUPFAM" id="SSF51971">
    <property type="entry name" value="Nucleotide-binding domain"/>
    <property type="match status" value="1"/>
</dbReference>
<dbReference type="Proteomes" id="UP000316095">
    <property type="component" value="Unassembled WGS sequence"/>
</dbReference>
<name>A0A5C5XIX0_9PLAN</name>
<dbReference type="OrthoDB" id="9794226at2"/>
<gene>
    <name evidence="3" type="primary">dadA</name>
    <name evidence="3" type="ORF">Pan54_30320</name>
</gene>
<dbReference type="GO" id="GO:0005737">
    <property type="term" value="C:cytoplasm"/>
    <property type="evidence" value="ECO:0007669"/>
    <property type="project" value="TreeGrafter"/>
</dbReference>
<dbReference type="Gene3D" id="3.30.9.10">
    <property type="entry name" value="D-Amino Acid Oxidase, subunit A, domain 2"/>
    <property type="match status" value="1"/>
</dbReference>
<dbReference type="InterPro" id="IPR006076">
    <property type="entry name" value="FAD-dep_OxRdtase"/>
</dbReference>
<dbReference type="PANTHER" id="PTHR13847">
    <property type="entry name" value="SARCOSINE DEHYDROGENASE-RELATED"/>
    <property type="match status" value="1"/>
</dbReference>
<dbReference type="InterPro" id="IPR036188">
    <property type="entry name" value="FAD/NAD-bd_sf"/>
</dbReference>
<evidence type="ECO:0000313" key="4">
    <source>
        <dbReference type="Proteomes" id="UP000316095"/>
    </source>
</evidence>
<feature type="domain" description="FAD dependent oxidoreductase" evidence="2">
    <location>
        <begin position="8"/>
        <end position="406"/>
    </location>
</feature>
<dbReference type="EMBL" id="SJPG01000001">
    <property type="protein sequence ID" value="TWT62291.1"/>
    <property type="molecule type" value="Genomic_DNA"/>
</dbReference>
<reference evidence="3 4" key="1">
    <citation type="submission" date="2019-02" db="EMBL/GenBank/DDBJ databases">
        <title>Deep-cultivation of Planctomycetes and their phenomic and genomic characterization uncovers novel biology.</title>
        <authorList>
            <person name="Wiegand S."/>
            <person name="Jogler M."/>
            <person name="Boedeker C."/>
            <person name="Pinto D."/>
            <person name="Vollmers J."/>
            <person name="Rivas-Marin E."/>
            <person name="Kohn T."/>
            <person name="Peeters S.H."/>
            <person name="Heuer A."/>
            <person name="Rast P."/>
            <person name="Oberbeckmann S."/>
            <person name="Bunk B."/>
            <person name="Jeske O."/>
            <person name="Meyerdierks A."/>
            <person name="Storesund J.E."/>
            <person name="Kallscheuer N."/>
            <person name="Luecker S."/>
            <person name="Lage O.M."/>
            <person name="Pohl T."/>
            <person name="Merkel B.J."/>
            <person name="Hornburger P."/>
            <person name="Mueller R.-W."/>
            <person name="Bruemmer F."/>
            <person name="Labrenz M."/>
            <person name="Spormann A.M."/>
            <person name="Op Den Camp H."/>
            <person name="Overmann J."/>
            <person name="Amann R."/>
            <person name="Jetten M.S.M."/>
            <person name="Mascher T."/>
            <person name="Medema M.H."/>
            <person name="Devos D.P."/>
            <person name="Kaster A.-K."/>
            <person name="Ovreas L."/>
            <person name="Rohde M."/>
            <person name="Galperin M.Y."/>
            <person name="Jogler C."/>
        </authorList>
    </citation>
    <scope>NUCLEOTIDE SEQUENCE [LARGE SCALE GENOMIC DNA]</scope>
    <source>
        <strain evidence="3 4">Pan54</strain>
    </source>
</reference>
<dbReference type="GO" id="GO:0016491">
    <property type="term" value="F:oxidoreductase activity"/>
    <property type="evidence" value="ECO:0007669"/>
    <property type="project" value="UniProtKB-KW"/>
</dbReference>
<evidence type="ECO:0000256" key="1">
    <source>
        <dbReference type="ARBA" id="ARBA00023002"/>
    </source>
</evidence>
<proteinExistence type="predicted"/>
<keyword evidence="1 3" id="KW-0560">Oxidoreductase</keyword>
<dbReference type="Pfam" id="PF01266">
    <property type="entry name" value="DAO"/>
    <property type="match status" value="1"/>
</dbReference>